<dbReference type="PANTHER" id="PTHR40623">
    <property type="entry name" value="INTEGRAL MEMBRANE PROTEIN"/>
    <property type="match status" value="1"/>
</dbReference>
<keyword evidence="1" id="KW-1133">Transmembrane helix</keyword>
<feature type="transmembrane region" description="Helical" evidence="1">
    <location>
        <begin position="13"/>
        <end position="31"/>
    </location>
</feature>
<accession>A0A9W9PHM6</accession>
<evidence type="ECO:0000256" key="1">
    <source>
        <dbReference type="SAM" id="Phobius"/>
    </source>
</evidence>
<protein>
    <submittedName>
        <fullName evidence="2">Uncharacterized protein</fullName>
    </submittedName>
</protein>
<proteinExistence type="predicted"/>
<comment type="caution">
    <text evidence="2">The sequence shown here is derived from an EMBL/GenBank/DDBJ whole genome shotgun (WGS) entry which is preliminary data.</text>
</comment>
<evidence type="ECO:0000313" key="3">
    <source>
        <dbReference type="Proteomes" id="UP001150941"/>
    </source>
</evidence>
<evidence type="ECO:0000313" key="2">
    <source>
        <dbReference type="EMBL" id="KAJ5246869.1"/>
    </source>
</evidence>
<name>A0A9W9PHM6_9EURO</name>
<reference evidence="2" key="2">
    <citation type="journal article" date="2023" name="IMA Fungus">
        <title>Comparative genomic study of the Penicillium genus elucidates a diverse pangenome and 15 lateral gene transfer events.</title>
        <authorList>
            <person name="Petersen C."/>
            <person name="Sorensen T."/>
            <person name="Nielsen M.R."/>
            <person name="Sondergaard T.E."/>
            <person name="Sorensen J.L."/>
            <person name="Fitzpatrick D.A."/>
            <person name="Frisvad J.C."/>
            <person name="Nielsen K.L."/>
        </authorList>
    </citation>
    <scope>NUCLEOTIDE SEQUENCE</scope>
    <source>
        <strain evidence="2">IBT 19713</strain>
    </source>
</reference>
<sequence>MAFWSSWQQWEKLSLILVMLYAYCVLLYNNWRVRRYAVTEARQKEGEAELYPILTLDDVPFGARALKRGVHVEGIWVANFDSRAPAQVYASPVHPLGAKLRVRCRARFRFEQKA</sequence>
<reference evidence="2" key="1">
    <citation type="submission" date="2022-11" db="EMBL/GenBank/DDBJ databases">
        <authorList>
            <person name="Petersen C."/>
        </authorList>
    </citation>
    <scope>NUCLEOTIDE SEQUENCE</scope>
    <source>
        <strain evidence="2">IBT 19713</strain>
    </source>
</reference>
<gene>
    <name evidence="2" type="ORF">N7468_001852</name>
</gene>
<dbReference type="PANTHER" id="PTHR40623:SF2">
    <property type="entry name" value="INTEGRAL MEMBRANE PROTEIN"/>
    <property type="match status" value="1"/>
</dbReference>
<dbReference type="OrthoDB" id="5426165at2759"/>
<keyword evidence="1" id="KW-0472">Membrane</keyword>
<dbReference type="RefSeq" id="XP_058334290.1">
    <property type="nucleotide sequence ID" value="XM_058471149.1"/>
</dbReference>
<organism evidence="2 3">
    <name type="scientific">Penicillium chermesinum</name>
    <dbReference type="NCBI Taxonomy" id="63820"/>
    <lineage>
        <taxon>Eukaryota</taxon>
        <taxon>Fungi</taxon>
        <taxon>Dikarya</taxon>
        <taxon>Ascomycota</taxon>
        <taxon>Pezizomycotina</taxon>
        <taxon>Eurotiomycetes</taxon>
        <taxon>Eurotiomycetidae</taxon>
        <taxon>Eurotiales</taxon>
        <taxon>Aspergillaceae</taxon>
        <taxon>Penicillium</taxon>
    </lineage>
</organism>
<keyword evidence="3" id="KW-1185">Reference proteome</keyword>
<dbReference type="AlphaFoldDB" id="A0A9W9PHM6"/>
<dbReference type="GeneID" id="83198452"/>
<dbReference type="Proteomes" id="UP001150941">
    <property type="component" value="Unassembled WGS sequence"/>
</dbReference>
<dbReference type="EMBL" id="JAPQKS010000002">
    <property type="protein sequence ID" value="KAJ5246869.1"/>
    <property type="molecule type" value="Genomic_DNA"/>
</dbReference>
<keyword evidence="1" id="KW-0812">Transmembrane</keyword>